<sequence length="97" mass="11271">MMTQFEHLSRSNQTSPNKTQHQTLQKGKIKVAEGLRSVYLDPLKELIKDQVKSVATPSNTYSNPYTKRIDHLKMLENYQLSKFKQLDGQENLRQHVA</sequence>
<protein>
    <submittedName>
        <fullName evidence="2">Uncharacterized protein</fullName>
    </submittedName>
</protein>
<evidence type="ECO:0000313" key="2">
    <source>
        <dbReference type="EMBL" id="KAH1072369.1"/>
    </source>
</evidence>
<comment type="caution">
    <text evidence="2">The sequence shown here is derived from an EMBL/GenBank/DDBJ whole genome shotgun (WGS) entry which is preliminary data.</text>
</comment>
<evidence type="ECO:0000313" key="3">
    <source>
        <dbReference type="Proteomes" id="UP000828251"/>
    </source>
</evidence>
<feature type="region of interest" description="Disordered" evidence="1">
    <location>
        <begin position="1"/>
        <end position="27"/>
    </location>
</feature>
<dbReference type="AlphaFoldDB" id="A0A9D3V516"/>
<organism evidence="2 3">
    <name type="scientific">Gossypium stocksii</name>
    <dbReference type="NCBI Taxonomy" id="47602"/>
    <lineage>
        <taxon>Eukaryota</taxon>
        <taxon>Viridiplantae</taxon>
        <taxon>Streptophyta</taxon>
        <taxon>Embryophyta</taxon>
        <taxon>Tracheophyta</taxon>
        <taxon>Spermatophyta</taxon>
        <taxon>Magnoliopsida</taxon>
        <taxon>eudicotyledons</taxon>
        <taxon>Gunneridae</taxon>
        <taxon>Pentapetalae</taxon>
        <taxon>rosids</taxon>
        <taxon>malvids</taxon>
        <taxon>Malvales</taxon>
        <taxon>Malvaceae</taxon>
        <taxon>Malvoideae</taxon>
        <taxon>Gossypium</taxon>
    </lineage>
</organism>
<feature type="compositionally biased region" description="Polar residues" evidence="1">
    <location>
        <begin position="10"/>
        <end position="25"/>
    </location>
</feature>
<keyword evidence="3" id="KW-1185">Reference proteome</keyword>
<accession>A0A9D3V516</accession>
<gene>
    <name evidence="2" type="ORF">J1N35_024697</name>
</gene>
<evidence type="ECO:0000256" key="1">
    <source>
        <dbReference type="SAM" id="MobiDB-lite"/>
    </source>
</evidence>
<dbReference type="EMBL" id="JAIQCV010000008">
    <property type="protein sequence ID" value="KAH1072369.1"/>
    <property type="molecule type" value="Genomic_DNA"/>
</dbReference>
<proteinExistence type="predicted"/>
<dbReference type="Proteomes" id="UP000828251">
    <property type="component" value="Unassembled WGS sequence"/>
</dbReference>
<reference evidence="2 3" key="1">
    <citation type="journal article" date="2021" name="Plant Biotechnol. J.">
        <title>Multi-omics assisted identification of the key and species-specific regulatory components of drought-tolerant mechanisms in Gossypium stocksii.</title>
        <authorList>
            <person name="Yu D."/>
            <person name="Ke L."/>
            <person name="Zhang D."/>
            <person name="Wu Y."/>
            <person name="Sun Y."/>
            <person name="Mei J."/>
            <person name="Sun J."/>
            <person name="Sun Y."/>
        </authorList>
    </citation>
    <scope>NUCLEOTIDE SEQUENCE [LARGE SCALE GENOMIC DNA]</scope>
    <source>
        <strain evidence="3">cv. E1</strain>
        <tissue evidence="2">Leaf</tissue>
    </source>
</reference>
<dbReference type="PANTHER" id="PTHR33437">
    <property type="entry name" value="OS06G0361200 PROTEIN"/>
    <property type="match status" value="1"/>
</dbReference>
<name>A0A9D3V516_9ROSI</name>